<dbReference type="OMA" id="PPKEEIY"/>
<feature type="compositionally biased region" description="Polar residues" evidence="3">
    <location>
        <begin position="337"/>
        <end position="346"/>
    </location>
</feature>
<keyword evidence="9" id="KW-1185">Reference proteome</keyword>
<proteinExistence type="predicted"/>
<dbReference type="PANTHER" id="PTHR13586">
    <property type="entry name" value="SCD6 PROTEIN-RELATED"/>
    <property type="match status" value="1"/>
</dbReference>
<sequence length="370" mass="40560">MSEYIGKTISLISVTDNRYVGLLEGIDSDKGTVTLNEVRCFGTEGRKNWGPDEIYPQNTVYNSVKFNGNEVKDLSILEVKIEDVHPVLPPTATAVPMMPMQEQPRSQAPPSQQSAPPQQVPSVVAGYGAYAPPPGSAASAPTATQTTTLPSEPTTQPQQTTAFSSSTGESEFAGLQGEIQPPHDRGNRERSNQNRRRGSHSRKIEIPKSDFDFQSSNAKFAKEAPDIANEHVESTSHDVPSSVHVNDGQETALAQNENATPDTFYNKKSSFFDSISTSTEANTNMRWQEEKVLNLDTFGQTSARPNFHGGRGRGRGRGGRGGRGRGRGGRGGRGGYYNNNQHQGDYQNRNNNNYNQHQQFSNDTTHQVEF</sequence>
<evidence type="ECO:0000259" key="5">
    <source>
        <dbReference type="PROSITE" id="PS51513"/>
    </source>
</evidence>
<gene>
    <name evidence="8" type="primary">NCAS0E00900</name>
    <name evidence="8" type="ordered locus">NCAS_0E00900</name>
</gene>
<dbReference type="FunCoup" id="G0VF95">
    <property type="interactions" value="689"/>
</dbReference>
<dbReference type="InterPro" id="IPR025768">
    <property type="entry name" value="TFG_box"/>
</dbReference>
<feature type="domain" description="DFDF" evidence="4">
    <location>
        <begin position="199"/>
        <end position="235"/>
    </location>
</feature>
<dbReference type="GO" id="GO:0045947">
    <property type="term" value="P:negative regulation of translational initiation"/>
    <property type="evidence" value="ECO:0007669"/>
    <property type="project" value="EnsemblFungi"/>
</dbReference>
<dbReference type="OrthoDB" id="21539at2759"/>
<evidence type="ECO:0000259" key="7">
    <source>
        <dbReference type="PROSITE" id="PS52002"/>
    </source>
</evidence>
<dbReference type="InParanoid" id="G0VF95"/>
<dbReference type="PROSITE" id="PS51513">
    <property type="entry name" value="FFD"/>
    <property type="match status" value="1"/>
</dbReference>
<feature type="short sequence motif" description="FFD box" evidence="1">
    <location>
        <begin position="263"/>
        <end position="279"/>
    </location>
</feature>
<dbReference type="InterPro" id="IPR010920">
    <property type="entry name" value="LSM_dom_sf"/>
</dbReference>
<dbReference type="Pfam" id="PF09532">
    <property type="entry name" value="FDF"/>
    <property type="match status" value="1"/>
</dbReference>
<evidence type="ECO:0000256" key="3">
    <source>
        <dbReference type="SAM" id="MobiDB-lite"/>
    </source>
</evidence>
<dbReference type="RefSeq" id="XP_003676521.1">
    <property type="nucleotide sequence ID" value="XM_003676473.1"/>
</dbReference>
<dbReference type="InterPro" id="IPR025762">
    <property type="entry name" value="DFDF"/>
</dbReference>
<dbReference type="HOGENOM" id="CLU_019221_2_1_1"/>
<dbReference type="InterPro" id="IPR047575">
    <property type="entry name" value="Sm"/>
</dbReference>
<feature type="short sequence motif" description="TFG box" evidence="2">
    <location>
        <begin position="282"/>
        <end position="302"/>
    </location>
</feature>
<feature type="domain" description="FFD box profile" evidence="5">
    <location>
        <begin position="263"/>
        <end position="279"/>
    </location>
</feature>
<feature type="compositionally biased region" description="Low complexity" evidence="3">
    <location>
        <begin position="347"/>
        <end position="362"/>
    </location>
</feature>
<dbReference type="KEGG" id="ncs:NCAS_0E00900"/>
<dbReference type="PROSITE" id="PS51512">
    <property type="entry name" value="DFDF"/>
    <property type="match status" value="1"/>
</dbReference>
<dbReference type="GO" id="GO:0010494">
    <property type="term" value="C:cytoplasmic stress granule"/>
    <property type="evidence" value="ECO:0007669"/>
    <property type="project" value="EnsemblFungi"/>
</dbReference>
<dbReference type="Gene3D" id="2.30.30.100">
    <property type="match status" value="1"/>
</dbReference>
<dbReference type="EMBL" id="HE576756">
    <property type="protein sequence ID" value="CCC70160.1"/>
    <property type="molecule type" value="Genomic_DNA"/>
</dbReference>
<feature type="compositionally biased region" description="Low complexity" evidence="3">
    <location>
        <begin position="100"/>
        <end position="125"/>
    </location>
</feature>
<dbReference type="STRING" id="1064592.G0VF95"/>
<dbReference type="InterPro" id="IPR025609">
    <property type="entry name" value="Lsm14-like_N"/>
</dbReference>
<dbReference type="InterPro" id="IPR019050">
    <property type="entry name" value="FDF_dom"/>
</dbReference>
<name>G0VF95_NAUCA</name>
<dbReference type="CDD" id="cd01736">
    <property type="entry name" value="LSm14_N"/>
    <property type="match status" value="1"/>
</dbReference>
<feature type="compositionally biased region" description="Basic and acidic residues" evidence="3">
    <location>
        <begin position="181"/>
        <end position="192"/>
    </location>
</feature>
<dbReference type="Proteomes" id="UP000001640">
    <property type="component" value="Chromosome 5"/>
</dbReference>
<reference key="2">
    <citation type="submission" date="2011-08" db="EMBL/GenBank/DDBJ databases">
        <title>Genome sequence of Naumovozyma castellii.</title>
        <authorList>
            <person name="Gordon J.L."/>
            <person name="Armisen D."/>
            <person name="Proux-Wera E."/>
            <person name="OhEigeartaigh S.S."/>
            <person name="Byrne K.P."/>
            <person name="Wolfe K.H."/>
        </authorList>
    </citation>
    <scope>NUCLEOTIDE SEQUENCE</scope>
    <source>
        <strain>Type strain:CBS 4309</strain>
    </source>
</reference>
<feature type="domain" description="Sm" evidence="7">
    <location>
        <begin position="1"/>
        <end position="80"/>
    </location>
</feature>
<feature type="region of interest" description="Disordered" evidence="3">
    <location>
        <begin position="297"/>
        <end position="370"/>
    </location>
</feature>
<reference evidence="8 9" key="1">
    <citation type="journal article" date="2011" name="Proc. Natl. Acad. Sci. U.S.A.">
        <title>Evolutionary erosion of yeast sex chromosomes by mating-type switching accidents.</title>
        <authorList>
            <person name="Gordon J.L."/>
            <person name="Armisen D."/>
            <person name="Proux-Wera E."/>
            <person name="Oheigeartaigh S.S."/>
            <person name="Byrne K.P."/>
            <person name="Wolfe K.H."/>
        </authorList>
    </citation>
    <scope>NUCLEOTIDE SEQUENCE [LARGE SCALE GENOMIC DNA]</scope>
    <source>
        <strain evidence="9">ATCC 76901 / BCRC 22586 / CBS 4309 / NBRC 1992 / NRRL Y-12630</strain>
    </source>
</reference>
<protein>
    <recommendedName>
        <fullName evidence="10">DFDF domain-containing protein</fullName>
    </recommendedName>
</protein>
<dbReference type="GO" id="GO:0033962">
    <property type="term" value="P:P-body assembly"/>
    <property type="evidence" value="ECO:0007669"/>
    <property type="project" value="EnsemblFungi"/>
</dbReference>
<dbReference type="eggNOG" id="KOG1073">
    <property type="taxonomic scope" value="Eukaryota"/>
</dbReference>
<dbReference type="GO" id="GO:0000932">
    <property type="term" value="C:P-body"/>
    <property type="evidence" value="ECO:0007669"/>
    <property type="project" value="EnsemblFungi"/>
</dbReference>
<dbReference type="InterPro" id="IPR025761">
    <property type="entry name" value="FFD_box"/>
</dbReference>
<evidence type="ECO:0000259" key="4">
    <source>
        <dbReference type="PROSITE" id="PS51512"/>
    </source>
</evidence>
<accession>G0VF95</accession>
<evidence type="ECO:0000313" key="8">
    <source>
        <dbReference type="EMBL" id="CCC70160.1"/>
    </source>
</evidence>
<dbReference type="SMART" id="SM01271">
    <property type="entry name" value="LSM14"/>
    <property type="match status" value="1"/>
</dbReference>
<dbReference type="GeneID" id="96903793"/>
<feature type="domain" description="TFG box profile" evidence="6">
    <location>
        <begin position="282"/>
        <end position="302"/>
    </location>
</feature>
<feature type="compositionally biased region" description="Basic residues" evidence="3">
    <location>
        <begin position="310"/>
        <end position="330"/>
    </location>
</feature>
<dbReference type="GO" id="GO:0031370">
    <property type="term" value="F:eukaryotic initiation factor 4G binding"/>
    <property type="evidence" value="ECO:0007669"/>
    <property type="project" value="EnsemblFungi"/>
</dbReference>
<dbReference type="PROSITE" id="PS51536">
    <property type="entry name" value="TFG"/>
    <property type="match status" value="1"/>
</dbReference>
<feature type="region of interest" description="Disordered" evidence="3">
    <location>
        <begin position="100"/>
        <end position="209"/>
    </location>
</feature>
<evidence type="ECO:0000256" key="2">
    <source>
        <dbReference type="PROSITE-ProRule" id="PRU00869"/>
    </source>
</evidence>
<dbReference type="SUPFAM" id="SSF50182">
    <property type="entry name" value="Sm-like ribonucleoproteins"/>
    <property type="match status" value="1"/>
</dbReference>
<feature type="compositionally biased region" description="Low complexity" evidence="3">
    <location>
        <begin position="136"/>
        <end position="167"/>
    </location>
</feature>
<dbReference type="PANTHER" id="PTHR13586:SF0">
    <property type="entry name" value="TRAILER HITCH, ISOFORM H"/>
    <property type="match status" value="1"/>
</dbReference>
<dbReference type="PROSITE" id="PS52002">
    <property type="entry name" value="SM"/>
    <property type="match status" value="1"/>
</dbReference>
<dbReference type="GO" id="GO:0003729">
    <property type="term" value="F:mRNA binding"/>
    <property type="evidence" value="ECO:0007669"/>
    <property type="project" value="EnsemblFungi"/>
</dbReference>
<dbReference type="GO" id="GO:0034063">
    <property type="term" value="P:stress granule assembly"/>
    <property type="evidence" value="ECO:0007669"/>
    <property type="project" value="EnsemblFungi"/>
</dbReference>
<dbReference type="Pfam" id="PF12701">
    <property type="entry name" value="LSM14"/>
    <property type="match status" value="1"/>
</dbReference>
<evidence type="ECO:0008006" key="10">
    <source>
        <dbReference type="Google" id="ProtNLM"/>
    </source>
</evidence>
<evidence type="ECO:0000256" key="1">
    <source>
        <dbReference type="PROSITE-ProRule" id="PRU00846"/>
    </source>
</evidence>
<organism evidence="8 9">
    <name type="scientific">Naumovozyma castellii</name>
    <name type="common">Yeast</name>
    <name type="synonym">Saccharomyces castellii</name>
    <dbReference type="NCBI Taxonomy" id="27288"/>
    <lineage>
        <taxon>Eukaryota</taxon>
        <taxon>Fungi</taxon>
        <taxon>Dikarya</taxon>
        <taxon>Ascomycota</taxon>
        <taxon>Saccharomycotina</taxon>
        <taxon>Saccharomycetes</taxon>
        <taxon>Saccharomycetales</taxon>
        <taxon>Saccharomycetaceae</taxon>
        <taxon>Naumovozyma</taxon>
    </lineage>
</organism>
<evidence type="ECO:0000313" key="9">
    <source>
        <dbReference type="Proteomes" id="UP000001640"/>
    </source>
</evidence>
<dbReference type="SMART" id="SM01199">
    <property type="entry name" value="FDF"/>
    <property type="match status" value="1"/>
</dbReference>
<dbReference type="AlphaFoldDB" id="G0VF95"/>
<evidence type="ECO:0000259" key="6">
    <source>
        <dbReference type="PROSITE" id="PS51536"/>
    </source>
</evidence>